<protein>
    <recommendedName>
        <fullName evidence="4">Mso1 N-terminal domain-containing protein</fullName>
    </recommendedName>
</protein>
<proteinExistence type="predicted"/>
<organism evidence="2 3">
    <name type="scientific">Serendipita indica (strain DSM 11827)</name>
    <name type="common">Root endophyte fungus</name>
    <name type="synonym">Piriformospora indica</name>
    <dbReference type="NCBI Taxonomy" id="1109443"/>
    <lineage>
        <taxon>Eukaryota</taxon>
        <taxon>Fungi</taxon>
        <taxon>Dikarya</taxon>
        <taxon>Basidiomycota</taxon>
        <taxon>Agaricomycotina</taxon>
        <taxon>Agaricomycetes</taxon>
        <taxon>Sebacinales</taxon>
        <taxon>Serendipitaceae</taxon>
        <taxon>Serendipita</taxon>
    </lineage>
</organism>
<feature type="compositionally biased region" description="Basic and acidic residues" evidence="1">
    <location>
        <begin position="117"/>
        <end position="130"/>
    </location>
</feature>
<feature type="compositionally biased region" description="Basic and acidic residues" evidence="1">
    <location>
        <begin position="76"/>
        <end position="86"/>
    </location>
</feature>
<dbReference type="EMBL" id="CAFZ01001878">
    <property type="protein sequence ID" value="CCA77938.1"/>
    <property type="molecule type" value="Genomic_DNA"/>
</dbReference>
<feature type="compositionally biased region" description="Low complexity" evidence="1">
    <location>
        <begin position="260"/>
        <end position="273"/>
    </location>
</feature>
<evidence type="ECO:0000313" key="3">
    <source>
        <dbReference type="Proteomes" id="UP000007148"/>
    </source>
</evidence>
<feature type="compositionally biased region" description="Basic and acidic residues" evidence="1">
    <location>
        <begin position="203"/>
        <end position="231"/>
    </location>
</feature>
<feature type="compositionally biased region" description="Polar residues" evidence="1">
    <location>
        <begin position="106"/>
        <end position="116"/>
    </location>
</feature>
<dbReference type="OrthoDB" id="2683368at2759"/>
<sequence>MSRDIRPNRPGAGAFPSKAPSRFEEYDDEYPSRNRYHADDYPAPSGRSSDARRGPVNNGRYDQTTSGSSAGSTLLERMKNKNHDYSGRGVADDEYDSPREQKATWARNTGASSLRTQRADRQAPRDESRVANDPGSAGNTLWGRVVSAAGSLTINVSKAWDSNAHDGPETPPGGETRLTKVMKEYYLQRARAPVDLPHWLFEEHERMPTRPPPREKIAQNGGRSDRGRYDEDYGDEYARPQQPPQQSRGALRDVYEKAASKPASTRSTPASSAYDSTASTGESKAASRLRAMREAKRGNISGASAYTPSKYDVDYDDGGAAEPPRQSGGNRSRW</sequence>
<dbReference type="eggNOG" id="ENOG502SQND">
    <property type="taxonomic scope" value="Eukaryota"/>
</dbReference>
<dbReference type="OMA" id="EHERMPT"/>
<gene>
    <name evidence="2" type="ORF">PIIN_00652</name>
</gene>
<evidence type="ECO:0008006" key="4">
    <source>
        <dbReference type="Google" id="ProtNLM"/>
    </source>
</evidence>
<dbReference type="HOGENOM" id="CLU_057364_0_0_1"/>
<dbReference type="AlphaFoldDB" id="G4U2Z0"/>
<dbReference type="Proteomes" id="UP000007148">
    <property type="component" value="Unassembled WGS sequence"/>
</dbReference>
<evidence type="ECO:0000256" key="1">
    <source>
        <dbReference type="SAM" id="MobiDB-lite"/>
    </source>
</evidence>
<accession>G4U2Z0</accession>
<feature type="compositionally biased region" description="Basic and acidic residues" evidence="1">
    <location>
        <begin position="250"/>
        <end position="259"/>
    </location>
</feature>
<comment type="caution">
    <text evidence="2">The sequence shown here is derived from an EMBL/GenBank/DDBJ whole genome shotgun (WGS) entry which is preliminary data.</text>
</comment>
<feature type="region of interest" description="Disordered" evidence="1">
    <location>
        <begin position="203"/>
        <end position="334"/>
    </location>
</feature>
<feature type="compositionally biased region" description="Basic and acidic residues" evidence="1">
    <location>
        <begin position="30"/>
        <end position="40"/>
    </location>
</feature>
<evidence type="ECO:0000313" key="2">
    <source>
        <dbReference type="EMBL" id="CCA77938.1"/>
    </source>
</evidence>
<dbReference type="InParanoid" id="G4U2Z0"/>
<keyword evidence="3" id="KW-1185">Reference proteome</keyword>
<name>G4U2Z0_SERID</name>
<feature type="compositionally biased region" description="Low complexity" evidence="1">
    <location>
        <begin position="64"/>
        <end position="73"/>
    </location>
</feature>
<feature type="region of interest" description="Disordered" evidence="1">
    <location>
        <begin position="1"/>
        <end position="142"/>
    </location>
</feature>
<reference evidence="2 3" key="1">
    <citation type="journal article" date="2011" name="PLoS Pathog.">
        <title>Endophytic Life Strategies Decoded by Genome and Transcriptome Analyses of the Mutualistic Root Symbiont Piriformospora indica.</title>
        <authorList>
            <person name="Zuccaro A."/>
            <person name="Lahrmann U."/>
            <person name="Guldener U."/>
            <person name="Langen G."/>
            <person name="Pfiffi S."/>
            <person name="Biedenkopf D."/>
            <person name="Wong P."/>
            <person name="Samans B."/>
            <person name="Grimm C."/>
            <person name="Basiewicz M."/>
            <person name="Murat C."/>
            <person name="Martin F."/>
            <person name="Kogel K.H."/>
        </authorList>
    </citation>
    <scope>NUCLEOTIDE SEQUENCE [LARGE SCALE GENOMIC DNA]</scope>
    <source>
        <strain evidence="2 3">DSM 11827</strain>
    </source>
</reference>